<feature type="transmembrane region" description="Helical" evidence="3">
    <location>
        <begin position="32"/>
        <end position="53"/>
    </location>
</feature>
<feature type="transmembrane region" description="Helical" evidence="3">
    <location>
        <begin position="123"/>
        <end position="147"/>
    </location>
</feature>
<evidence type="ECO:0000256" key="2">
    <source>
        <dbReference type="ARBA" id="ARBA00006727"/>
    </source>
</evidence>
<dbReference type="GO" id="GO:0016020">
    <property type="term" value="C:membrane"/>
    <property type="evidence" value="ECO:0007669"/>
    <property type="project" value="UniProtKB-SubCell"/>
</dbReference>
<dbReference type="HOGENOM" id="CLU_001265_1_4_1"/>
<feature type="transmembrane region" description="Helical" evidence="3">
    <location>
        <begin position="159"/>
        <end position="181"/>
    </location>
</feature>
<dbReference type="GeneID" id="19321708"/>
<dbReference type="PANTHER" id="PTHR11360">
    <property type="entry name" value="MONOCARBOXYLATE TRANSPORTER"/>
    <property type="match status" value="1"/>
</dbReference>
<keyword evidence="5" id="KW-1185">Reference proteome</keyword>
<dbReference type="SUPFAM" id="SSF103473">
    <property type="entry name" value="MFS general substrate transporter"/>
    <property type="match status" value="1"/>
</dbReference>
<protein>
    <submittedName>
        <fullName evidence="4">Putative mfs monocarboxylate transporter protein</fullName>
    </submittedName>
</protein>
<keyword evidence="3" id="KW-0472">Membrane</keyword>
<name>R8BUI0_PHAM7</name>
<gene>
    <name evidence="4" type="ORF">UCRPA7_1549</name>
</gene>
<organism evidence="4 5">
    <name type="scientific">Phaeoacremonium minimum (strain UCR-PA7)</name>
    <name type="common">Esca disease fungus</name>
    <name type="synonym">Togninia minima</name>
    <dbReference type="NCBI Taxonomy" id="1286976"/>
    <lineage>
        <taxon>Eukaryota</taxon>
        <taxon>Fungi</taxon>
        <taxon>Dikarya</taxon>
        <taxon>Ascomycota</taxon>
        <taxon>Pezizomycotina</taxon>
        <taxon>Sordariomycetes</taxon>
        <taxon>Sordariomycetidae</taxon>
        <taxon>Togniniales</taxon>
        <taxon>Togniniaceae</taxon>
        <taxon>Phaeoacremonium</taxon>
    </lineage>
</organism>
<dbReference type="Pfam" id="PF07690">
    <property type="entry name" value="MFS_1"/>
    <property type="match status" value="1"/>
</dbReference>
<feature type="transmembrane region" description="Helical" evidence="3">
    <location>
        <begin position="97"/>
        <end position="117"/>
    </location>
</feature>
<accession>R8BUI0</accession>
<keyword evidence="3" id="KW-0812">Transmembrane</keyword>
<evidence type="ECO:0000256" key="3">
    <source>
        <dbReference type="SAM" id="Phobius"/>
    </source>
</evidence>
<dbReference type="InterPro" id="IPR036259">
    <property type="entry name" value="MFS_trans_sf"/>
</dbReference>
<comment type="subcellular location">
    <subcellularLocation>
        <location evidence="1">Membrane</location>
        <topology evidence="1">Multi-pass membrane protein</topology>
    </subcellularLocation>
</comment>
<dbReference type="InterPro" id="IPR050327">
    <property type="entry name" value="Proton-linked_MCT"/>
</dbReference>
<dbReference type="PANTHER" id="PTHR11360:SF130">
    <property type="entry name" value="MAJOR FACILITATOR SUPERFAMILY (MFS) PROFILE DOMAIN-CONTAINING PROTEIN-RELATED"/>
    <property type="match status" value="1"/>
</dbReference>
<evidence type="ECO:0000256" key="1">
    <source>
        <dbReference type="ARBA" id="ARBA00004141"/>
    </source>
</evidence>
<dbReference type="EMBL" id="KB932883">
    <property type="protein sequence ID" value="EOO02950.1"/>
    <property type="molecule type" value="Genomic_DNA"/>
</dbReference>
<dbReference type="InterPro" id="IPR011701">
    <property type="entry name" value="MFS"/>
</dbReference>
<evidence type="ECO:0000313" key="5">
    <source>
        <dbReference type="Proteomes" id="UP000014074"/>
    </source>
</evidence>
<dbReference type="Gene3D" id="1.20.1250.20">
    <property type="entry name" value="MFS general substrate transporter like domains"/>
    <property type="match status" value="1"/>
</dbReference>
<comment type="similarity">
    <text evidence="2">Belongs to the major facilitator superfamily. Monocarboxylate porter (TC 2.A.1.13) family.</text>
</comment>
<evidence type="ECO:0000313" key="4">
    <source>
        <dbReference type="EMBL" id="EOO02950.1"/>
    </source>
</evidence>
<dbReference type="KEGG" id="tmn:UCRPA7_1549"/>
<proteinExistence type="inferred from homology"/>
<dbReference type="OrthoDB" id="2019491at2759"/>
<sequence length="222" mass="23898">MLAICILMLRPQLAPRKSGPVIEWPAFKEPVYVLYASGSFFVFWALYFGYFYMNVFATDRVGFDSISSAQLLIISAIAGIPTRPLSGIIADRWLGPLNTYILSGIVLGAVGISWVGVTTKAGMYVFVVMYGLANGATQGIFGGALASLTRDPQKMGTRYGMVCTMLGFATLAGPPTAGAIIDKCDGQYTWAQIWAGAVTVLGSLTVAAARWWLTGKKVWTKI</sequence>
<dbReference type="RefSeq" id="XP_007912320.1">
    <property type="nucleotide sequence ID" value="XM_007914129.1"/>
</dbReference>
<dbReference type="eggNOG" id="KOG2504">
    <property type="taxonomic scope" value="Eukaryota"/>
</dbReference>
<feature type="transmembrane region" description="Helical" evidence="3">
    <location>
        <begin position="193"/>
        <end position="213"/>
    </location>
</feature>
<dbReference type="Proteomes" id="UP000014074">
    <property type="component" value="Unassembled WGS sequence"/>
</dbReference>
<dbReference type="GO" id="GO:0022857">
    <property type="term" value="F:transmembrane transporter activity"/>
    <property type="evidence" value="ECO:0007669"/>
    <property type="project" value="InterPro"/>
</dbReference>
<reference evidence="5" key="1">
    <citation type="journal article" date="2013" name="Genome Announc.">
        <title>Draft genome sequence of the ascomycete Phaeoacremonium aleophilum strain UCR-PA7, a causal agent of the esca disease complex in grapevines.</title>
        <authorList>
            <person name="Blanco-Ulate B."/>
            <person name="Rolshausen P."/>
            <person name="Cantu D."/>
        </authorList>
    </citation>
    <scope>NUCLEOTIDE SEQUENCE [LARGE SCALE GENOMIC DNA]</scope>
    <source>
        <strain evidence="5">UCR-PA7</strain>
    </source>
</reference>
<keyword evidence="3" id="KW-1133">Transmembrane helix</keyword>
<dbReference type="AlphaFoldDB" id="R8BUI0"/>